<dbReference type="Proteomes" id="UP000320048">
    <property type="component" value="Unassembled WGS sequence"/>
</dbReference>
<dbReference type="PROSITE" id="PS50928">
    <property type="entry name" value="ABC_TM1"/>
    <property type="match status" value="1"/>
</dbReference>
<dbReference type="InterPro" id="IPR035906">
    <property type="entry name" value="MetI-like_sf"/>
</dbReference>
<feature type="transmembrane region" description="Helical" evidence="7">
    <location>
        <begin position="114"/>
        <end position="132"/>
    </location>
</feature>
<feature type="domain" description="ABC transmembrane type-1" evidence="8">
    <location>
        <begin position="72"/>
        <end position="261"/>
    </location>
</feature>
<sequence>MALRRLRRDPLTILGAVVAGLLLAGSIIVPLVSRYSYAAQDLEETFRSPTRAHWLGTDHFGRDVLTRLAYGGRISFLISGTAVAAHTVIGVAAGCTAGFLGGRVDDALMRVTDVFLAFPPLLFLILITGLLGSSLPNIVIALALVGWAGMARQVRAEALALREREFVAAARALGATDRRILVRHILSNILTVALVRASLDVGPVILSEATLSFLGIGIQPPMPSWGVMISEGFAHLRTYPYLTVVPSALLSVAIVALTFVGEGIAEALDPRWRRK</sequence>
<feature type="transmembrane region" description="Helical" evidence="7">
    <location>
        <begin position="74"/>
        <end position="102"/>
    </location>
</feature>
<organism evidence="9 10">
    <name type="scientific">Candidatus Segetimicrobium genomatis</name>
    <dbReference type="NCBI Taxonomy" id="2569760"/>
    <lineage>
        <taxon>Bacteria</taxon>
        <taxon>Bacillati</taxon>
        <taxon>Candidatus Sysuimicrobiota</taxon>
        <taxon>Candidatus Sysuimicrobiia</taxon>
        <taxon>Candidatus Sysuimicrobiales</taxon>
        <taxon>Candidatus Segetimicrobiaceae</taxon>
        <taxon>Candidatus Segetimicrobium</taxon>
    </lineage>
</organism>
<comment type="subcellular location">
    <subcellularLocation>
        <location evidence="1 7">Cell membrane</location>
        <topology evidence="1 7">Multi-pass membrane protein</topology>
    </subcellularLocation>
</comment>
<dbReference type="SUPFAM" id="SSF161098">
    <property type="entry name" value="MetI-like"/>
    <property type="match status" value="1"/>
</dbReference>
<dbReference type="InterPro" id="IPR050366">
    <property type="entry name" value="BP-dependent_transpt_permease"/>
</dbReference>
<reference evidence="9 10" key="1">
    <citation type="journal article" date="2019" name="Nat. Microbiol.">
        <title>Mediterranean grassland soil C-N compound turnover is dependent on rainfall and depth, and is mediated by genomically divergent microorganisms.</title>
        <authorList>
            <person name="Diamond S."/>
            <person name="Andeer P.F."/>
            <person name="Li Z."/>
            <person name="Crits-Christoph A."/>
            <person name="Burstein D."/>
            <person name="Anantharaman K."/>
            <person name="Lane K.R."/>
            <person name="Thomas B.C."/>
            <person name="Pan C."/>
            <person name="Northen T.R."/>
            <person name="Banfield J.F."/>
        </authorList>
    </citation>
    <scope>NUCLEOTIDE SEQUENCE [LARGE SCALE GENOMIC DNA]</scope>
    <source>
        <strain evidence="9">NP_7</strain>
    </source>
</reference>
<dbReference type="GO" id="GO:0055085">
    <property type="term" value="P:transmembrane transport"/>
    <property type="evidence" value="ECO:0007669"/>
    <property type="project" value="InterPro"/>
</dbReference>
<evidence type="ECO:0000256" key="5">
    <source>
        <dbReference type="ARBA" id="ARBA00022989"/>
    </source>
</evidence>
<proteinExistence type="inferred from homology"/>
<dbReference type="Pfam" id="PF12911">
    <property type="entry name" value="OppC_N"/>
    <property type="match status" value="1"/>
</dbReference>
<evidence type="ECO:0000256" key="4">
    <source>
        <dbReference type="ARBA" id="ARBA00022692"/>
    </source>
</evidence>
<evidence type="ECO:0000256" key="2">
    <source>
        <dbReference type="ARBA" id="ARBA00022448"/>
    </source>
</evidence>
<keyword evidence="2 7" id="KW-0813">Transport</keyword>
<evidence type="ECO:0000259" key="8">
    <source>
        <dbReference type="PROSITE" id="PS50928"/>
    </source>
</evidence>
<evidence type="ECO:0000256" key="1">
    <source>
        <dbReference type="ARBA" id="ARBA00004651"/>
    </source>
</evidence>
<feature type="transmembrane region" description="Helical" evidence="7">
    <location>
        <begin position="241"/>
        <end position="265"/>
    </location>
</feature>
<evidence type="ECO:0000256" key="3">
    <source>
        <dbReference type="ARBA" id="ARBA00022475"/>
    </source>
</evidence>
<keyword evidence="3" id="KW-1003">Cell membrane</keyword>
<gene>
    <name evidence="9" type="ORF">E6H04_12675</name>
</gene>
<keyword evidence="5 7" id="KW-1133">Transmembrane helix</keyword>
<dbReference type="PANTHER" id="PTHR43386">
    <property type="entry name" value="OLIGOPEPTIDE TRANSPORT SYSTEM PERMEASE PROTEIN APPC"/>
    <property type="match status" value="1"/>
</dbReference>
<evidence type="ECO:0000313" key="10">
    <source>
        <dbReference type="Proteomes" id="UP000320048"/>
    </source>
</evidence>
<dbReference type="PANTHER" id="PTHR43386:SF1">
    <property type="entry name" value="D,D-DIPEPTIDE TRANSPORT SYSTEM PERMEASE PROTEIN DDPC-RELATED"/>
    <property type="match status" value="1"/>
</dbReference>
<evidence type="ECO:0000313" key="9">
    <source>
        <dbReference type="EMBL" id="TMI78309.1"/>
    </source>
</evidence>
<comment type="caution">
    <text evidence="9">The sequence shown here is derived from an EMBL/GenBank/DDBJ whole genome shotgun (WGS) entry which is preliminary data.</text>
</comment>
<dbReference type="AlphaFoldDB" id="A0A537J416"/>
<keyword evidence="4 7" id="KW-0812">Transmembrane</keyword>
<dbReference type="InterPro" id="IPR000515">
    <property type="entry name" value="MetI-like"/>
</dbReference>
<accession>A0A537J416</accession>
<dbReference type="GO" id="GO:0005886">
    <property type="term" value="C:plasma membrane"/>
    <property type="evidence" value="ECO:0007669"/>
    <property type="project" value="UniProtKB-SubCell"/>
</dbReference>
<feature type="transmembrane region" description="Helical" evidence="7">
    <location>
        <begin position="12"/>
        <end position="32"/>
    </location>
</feature>
<dbReference type="Gene3D" id="1.10.3720.10">
    <property type="entry name" value="MetI-like"/>
    <property type="match status" value="1"/>
</dbReference>
<dbReference type="CDD" id="cd06261">
    <property type="entry name" value="TM_PBP2"/>
    <property type="match status" value="1"/>
</dbReference>
<dbReference type="InterPro" id="IPR025966">
    <property type="entry name" value="OppC_N"/>
</dbReference>
<dbReference type="EMBL" id="VBAO01000385">
    <property type="protein sequence ID" value="TMI78309.1"/>
    <property type="molecule type" value="Genomic_DNA"/>
</dbReference>
<name>A0A537J416_9BACT</name>
<protein>
    <submittedName>
        <fullName evidence="9">ABC transporter permease</fullName>
    </submittedName>
</protein>
<evidence type="ECO:0000256" key="6">
    <source>
        <dbReference type="ARBA" id="ARBA00023136"/>
    </source>
</evidence>
<evidence type="ECO:0000256" key="7">
    <source>
        <dbReference type="RuleBase" id="RU363032"/>
    </source>
</evidence>
<dbReference type="Pfam" id="PF00528">
    <property type="entry name" value="BPD_transp_1"/>
    <property type="match status" value="1"/>
</dbReference>
<comment type="similarity">
    <text evidence="7">Belongs to the binding-protein-dependent transport system permease family.</text>
</comment>
<keyword evidence="6 7" id="KW-0472">Membrane</keyword>